<dbReference type="CDD" id="cd00093">
    <property type="entry name" value="HTH_XRE"/>
    <property type="match status" value="1"/>
</dbReference>
<dbReference type="PROSITE" id="PS50943">
    <property type="entry name" value="HTH_CROC1"/>
    <property type="match status" value="1"/>
</dbReference>
<organism evidence="3">
    <name type="scientific">Macrococcus psychrotolerans</name>
    <dbReference type="NCBI Taxonomy" id="3039389"/>
    <lineage>
        <taxon>Bacteria</taxon>
        <taxon>Bacillati</taxon>
        <taxon>Bacillota</taxon>
        <taxon>Bacilli</taxon>
        <taxon>Bacillales</taxon>
        <taxon>Staphylococcaceae</taxon>
        <taxon>Macrococcus</taxon>
    </lineage>
</organism>
<dbReference type="RefSeq" id="WP_420493879.1">
    <property type="nucleotide sequence ID" value="NZ_CP124577.1"/>
</dbReference>
<reference evidence="3" key="1">
    <citation type="submission" date="2023-04" db="EMBL/GenBank/DDBJ databases">
        <title>Macrococci isolated from food, foodproducing animals, and human clinical materials.</title>
        <authorList>
            <person name="Maslanova I."/>
            <person name="Svec P."/>
            <person name="Sedlacek I."/>
            <person name="Novakova D."/>
            <person name="Keller J.E."/>
            <person name="Schwendener S."/>
            <person name="Finstrlova A."/>
            <person name="Botka T."/>
            <person name="Kovarovic V."/>
            <person name="Petras P."/>
            <person name="Perreten V."/>
            <person name="Pantucek R."/>
        </authorList>
    </citation>
    <scope>NUCLEOTIDE SEQUENCE</scope>
    <source>
        <strain evidence="3">NRL/St 21/332</strain>
    </source>
</reference>
<sequence>MKDLKVKIGLKLFHLRQDKNISRKQLANQIGLSVNSIMAIENGNAIPTILTLKKYTGYFDYTLEEFFRSIEE</sequence>
<dbReference type="InterPro" id="IPR001387">
    <property type="entry name" value="Cro/C1-type_HTH"/>
</dbReference>
<feature type="domain" description="HTH cro/C1-type" evidence="2">
    <location>
        <begin position="15"/>
        <end position="66"/>
    </location>
</feature>
<gene>
    <name evidence="3" type="ORF">QA541_08085</name>
</gene>
<keyword evidence="1" id="KW-0238">DNA-binding</keyword>
<dbReference type="GO" id="GO:0003677">
    <property type="term" value="F:DNA binding"/>
    <property type="evidence" value="ECO:0007669"/>
    <property type="project" value="UniProtKB-KW"/>
</dbReference>
<name>A0AAU6R858_9STAP</name>
<dbReference type="Gene3D" id="1.10.260.40">
    <property type="entry name" value="lambda repressor-like DNA-binding domains"/>
    <property type="match status" value="1"/>
</dbReference>
<dbReference type="SUPFAM" id="SSF47413">
    <property type="entry name" value="lambda repressor-like DNA-binding domains"/>
    <property type="match status" value="1"/>
</dbReference>
<dbReference type="Pfam" id="PF01381">
    <property type="entry name" value="HTH_3"/>
    <property type="match status" value="1"/>
</dbReference>
<dbReference type="AlphaFoldDB" id="A0AAU6R858"/>
<dbReference type="SMART" id="SM00530">
    <property type="entry name" value="HTH_XRE"/>
    <property type="match status" value="1"/>
</dbReference>
<evidence type="ECO:0000313" key="3">
    <source>
        <dbReference type="EMBL" id="WZE66196.1"/>
    </source>
</evidence>
<dbReference type="EMBL" id="CP124577">
    <property type="protein sequence ID" value="WZE66196.1"/>
    <property type="molecule type" value="Genomic_DNA"/>
</dbReference>
<dbReference type="PANTHER" id="PTHR46558:SF11">
    <property type="entry name" value="HTH-TYPE TRANSCRIPTIONAL REGULATOR XRE"/>
    <property type="match status" value="1"/>
</dbReference>
<dbReference type="InterPro" id="IPR010982">
    <property type="entry name" value="Lambda_DNA-bd_dom_sf"/>
</dbReference>
<protein>
    <submittedName>
        <fullName evidence="3">Helix-turn-helix transcriptional regulator</fullName>
    </submittedName>
</protein>
<dbReference type="PANTHER" id="PTHR46558">
    <property type="entry name" value="TRACRIPTIONAL REGULATORY PROTEIN-RELATED-RELATED"/>
    <property type="match status" value="1"/>
</dbReference>
<evidence type="ECO:0000256" key="1">
    <source>
        <dbReference type="ARBA" id="ARBA00023125"/>
    </source>
</evidence>
<proteinExistence type="predicted"/>
<accession>A0AAU6R858</accession>
<evidence type="ECO:0000259" key="2">
    <source>
        <dbReference type="PROSITE" id="PS50943"/>
    </source>
</evidence>